<reference evidence="3 4" key="1">
    <citation type="journal article" date="2014" name="Mol. Plant">
        <title>Chromosome Scale Genome Assembly and Transcriptome Profiling of Nannochloropsis gaditana in Nitrogen Depletion.</title>
        <authorList>
            <person name="Corteggiani Carpinelli E."/>
            <person name="Telatin A."/>
            <person name="Vitulo N."/>
            <person name="Forcato C."/>
            <person name="D'Angelo M."/>
            <person name="Schiavon R."/>
            <person name="Vezzi A."/>
            <person name="Giacometti G.M."/>
            <person name="Morosinotto T."/>
            <person name="Valle G."/>
        </authorList>
    </citation>
    <scope>NUCLEOTIDE SEQUENCE [LARGE SCALE GENOMIC DNA]</scope>
    <source>
        <strain evidence="3 4">B-31</strain>
    </source>
</reference>
<dbReference type="Gene3D" id="2.40.50.140">
    <property type="entry name" value="Nucleic acid-binding proteins"/>
    <property type="match status" value="1"/>
</dbReference>
<feature type="compositionally biased region" description="Basic residues" evidence="1">
    <location>
        <begin position="1"/>
        <end position="10"/>
    </location>
</feature>
<comment type="caution">
    <text evidence="3">The sequence shown here is derived from an EMBL/GenBank/DDBJ whole genome shotgun (WGS) entry which is preliminary data.</text>
</comment>
<dbReference type="GO" id="GO:0043489">
    <property type="term" value="P:RNA stabilization"/>
    <property type="evidence" value="ECO:0007669"/>
    <property type="project" value="TreeGrafter"/>
</dbReference>
<proteinExistence type="predicted"/>
<feature type="region of interest" description="Disordered" evidence="1">
    <location>
        <begin position="1"/>
        <end position="125"/>
    </location>
</feature>
<dbReference type="Proteomes" id="UP000019335">
    <property type="component" value="Chromosome 3"/>
</dbReference>
<evidence type="ECO:0000256" key="1">
    <source>
        <dbReference type="SAM" id="MobiDB-lite"/>
    </source>
</evidence>
<feature type="compositionally biased region" description="Basic and acidic residues" evidence="1">
    <location>
        <begin position="52"/>
        <end position="90"/>
    </location>
</feature>
<feature type="compositionally biased region" description="Basic and acidic residues" evidence="1">
    <location>
        <begin position="425"/>
        <end position="467"/>
    </location>
</feature>
<feature type="region of interest" description="Disordered" evidence="1">
    <location>
        <begin position="213"/>
        <end position="246"/>
    </location>
</feature>
<protein>
    <submittedName>
        <fullName evidence="3">Zinc cchc domain containing 17</fullName>
    </submittedName>
</protein>
<evidence type="ECO:0000313" key="3">
    <source>
        <dbReference type="EMBL" id="EWM29226.1"/>
    </source>
</evidence>
<evidence type="ECO:0000259" key="2">
    <source>
        <dbReference type="PROSITE" id="PS50126"/>
    </source>
</evidence>
<dbReference type="GO" id="GO:0003723">
    <property type="term" value="F:RNA binding"/>
    <property type="evidence" value="ECO:0007669"/>
    <property type="project" value="TreeGrafter"/>
</dbReference>
<feature type="domain" description="S1 motif" evidence="2">
    <location>
        <begin position="136"/>
        <end position="208"/>
    </location>
</feature>
<keyword evidence="4" id="KW-1185">Reference proteome</keyword>
<gene>
    <name evidence="3" type="ORF">Naga_100203g5</name>
</gene>
<dbReference type="EMBL" id="AZIL01000176">
    <property type="protein sequence ID" value="EWM29226.1"/>
    <property type="molecule type" value="Genomic_DNA"/>
</dbReference>
<feature type="compositionally biased region" description="Gly residues" evidence="1">
    <location>
        <begin position="231"/>
        <end position="243"/>
    </location>
</feature>
<evidence type="ECO:0000313" key="4">
    <source>
        <dbReference type="Proteomes" id="UP000019335"/>
    </source>
</evidence>
<organism evidence="3 4">
    <name type="scientific">Nannochloropsis gaditana</name>
    <dbReference type="NCBI Taxonomy" id="72520"/>
    <lineage>
        <taxon>Eukaryota</taxon>
        <taxon>Sar</taxon>
        <taxon>Stramenopiles</taxon>
        <taxon>Ochrophyta</taxon>
        <taxon>Eustigmatophyceae</taxon>
        <taxon>Eustigmatales</taxon>
        <taxon>Monodopsidaceae</taxon>
        <taxon>Nannochloropsis</taxon>
    </lineage>
</organism>
<dbReference type="InterPro" id="IPR012340">
    <property type="entry name" value="NA-bd_OB-fold"/>
</dbReference>
<dbReference type="OrthoDB" id="47866at2759"/>
<feature type="compositionally biased region" description="Basic and acidic residues" evidence="1">
    <location>
        <begin position="105"/>
        <end position="119"/>
    </location>
</feature>
<feature type="compositionally biased region" description="Basic and acidic residues" evidence="1">
    <location>
        <begin position="18"/>
        <end position="33"/>
    </location>
</feature>
<dbReference type="SUPFAM" id="SSF50249">
    <property type="entry name" value="Nucleic acid-binding proteins"/>
    <property type="match status" value="1"/>
</dbReference>
<dbReference type="PANTHER" id="PTHR15838:SF1">
    <property type="entry name" value="ZINC FINGER CCHC DOMAIN-CONTAINING PROTEIN 17"/>
    <property type="match status" value="1"/>
</dbReference>
<feature type="compositionally biased region" description="Gly residues" evidence="1">
    <location>
        <begin position="388"/>
        <end position="399"/>
    </location>
</feature>
<accession>W7U8T5</accession>
<sequence>MPRGRSRSRSLSRSPNVGDRDKSKTSLRQDGRRSAGPRSPTSRGRRSRSRSRFRDAFPRSRRGRSERSRSRDRSKDRFFRKSSHSPDSRPSRRRRGFSRSLSPSPERRQLERGRLEDKIIPQNGSGGLLNAIPELGKIYEGEVVKVESYGAFVRIPGFQRQGLVHISQLQKGRTEKVDDVIDTGHKVFVKVVEVTNEGGAPRVSLSMRYAHQSTGQDLDPGNEDLKRDQQRGGGGGGGRGGLQPSGKIEVGAIVNTTCSKCKVRGHMPFECRGLPDGKSYGLIGDDEFAALTRQPNQQKPSLLPLTTTAGRGRGRAMLTPAWMSRQGLSLEGAKRPQPDLAALFSKSRASPPANDRPSRFQEPRLEMPRNDKRGGGLRGSNAFERGEGGGQGVVGMAGRGRGRGATLPAWMTSGAGPSAPAEVVDIERRSRESSRRSEGRKDERRSRKKEDSESQKRKRSDRDENRKEKKHHKDKDRKKDRKKEKVKHKHKHEMRSRSHSRSRTRHRHSRSRSRSPKFRSTSEACRVLEAYERKHRHKHS</sequence>
<dbReference type="InterPro" id="IPR003029">
    <property type="entry name" value="S1_domain"/>
</dbReference>
<dbReference type="PROSITE" id="PS50126">
    <property type="entry name" value="S1"/>
    <property type="match status" value="1"/>
</dbReference>
<dbReference type="AlphaFoldDB" id="W7U8T5"/>
<feature type="compositionally biased region" description="Basic residues" evidence="1">
    <location>
        <begin position="468"/>
        <end position="517"/>
    </location>
</feature>
<feature type="compositionally biased region" description="Basic and acidic residues" evidence="1">
    <location>
        <begin position="356"/>
        <end position="374"/>
    </location>
</feature>
<dbReference type="Pfam" id="PF00575">
    <property type="entry name" value="S1"/>
    <property type="match status" value="1"/>
</dbReference>
<dbReference type="SMART" id="SM00316">
    <property type="entry name" value="S1"/>
    <property type="match status" value="1"/>
</dbReference>
<feature type="region of interest" description="Disordered" evidence="1">
    <location>
        <begin position="344"/>
        <end position="540"/>
    </location>
</feature>
<name>W7U8T5_9STRA</name>
<dbReference type="PANTHER" id="PTHR15838">
    <property type="entry name" value="NUCLEOLAR PROTEIN OF 40 KDA"/>
    <property type="match status" value="1"/>
</dbReference>